<dbReference type="PANTHER" id="PTHR44846:SF1">
    <property type="entry name" value="MANNOSYL-D-GLYCERATE TRANSPORT_METABOLISM SYSTEM REPRESSOR MNGR-RELATED"/>
    <property type="match status" value="1"/>
</dbReference>
<dbReference type="GO" id="GO:0045892">
    <property type="term" value="P:negative regulation of DNA-templated transcription"/>
    <property type="evidence" value="ECO:0007669"/>
    <property type="project" value="TreeGrafter"/>
</dbReference>
<dbReference type="OrthoDB" id="457376at2"/>
<organism evidence="6 7">
    <name type="scientific">Acidipila rosea</name>
    <dbReference type="NCBI Taxonomy" id="768535"/>
    <lineage>
        <taxon>Bacteria</taxon>
        <taxon>Pseudomonadati</taxon>
        <taxon>Acidobacteriota</taxon>
        <taxon>Terriglobia</taxon>
        <taxon>Terriglobales</taxon>
        <taxon>Acidobacteriaceae</taxon>
        <taxon>Acidipila</taxon>
    </lineage>
</organism>
<dbReference type="PROSITE" id="PS50949">
    <property type="entry name" value="HTH_GNTR"/>
    <property type="match status" value="1"/>
</dbReference>
<dbReference type="InterPro" id="IPR036390">
    <property type="entry name" value="WH_DNA-bd_sf"/>
</dbReference>
<name>A0A4R1LCH4_9BACT</name>
<evidence type="ECO:0000259" key="5">
    <source>
        <dbReference type="PROSITE" id="PS50949"/>
    </source>
</evidence>
<comment type="caution">
    <text evidence="6">The sequence shown here is derived from an EMBL/GenBank/DDBJ whole genome shotgun (WGS) entry which is preliminary data.</text>
</comment>
<dbReference type="EMBL" id="SMGK01000002">
    <property type="protein sequence ID" value="TCK74239.1"/>
    <property type="molecule type" value="Genomic_DNA"/>
</dbReference>
<dbReference type="GO" id="GO:0003700">
    <property type="term" value="F:DNA-binding transcription factor activity"/>
    <property type="evidence" value="ECO:0007669"/>
    <property type="project" value="InterPro"/>
</dbReference>
<dbReference type="PRINTS" id="PR00035">
    <property type="entry name" value="HTHGNTR"/>
</dbReference>
<keyword evidence="1" id="KW-0805">Transcription regulation</keyword>
<evidence type="ECO:0000256" key="1">
    <source>
        <dbReference type="ARBA" id="ARBA00023015"/>
    </source>
</evidence>
<feature type="region of interest" description="Disordered" evidence="4">
    <location>
        <begin position="1"/>
        <end position="20"/>
    </location>
</feature>
<reference evidence="6 7" key="1">
    <citation type="submission" date="2019-03" db="EMBL/GenBank/DDBJ databases">
        <title>Genomic Encyclopedia of Type Strains, Phase IV (KMG-IV): sequencing the most valuable type-strain genomes for metagenomic binning, comparative biology and taxonomic classification.</title>
        <authorList>
            <person name="Goeker M."/>
        </authorList>
    </citation>
    <scope>NUCLEOTIDE SEQUENCE [LARGE SCALE GENOMIC DNA]</scope>
    <source>
        <strain evidence="6 7">DSM 103428</strain>
    </source>
</reference>
<dbReference type="FunFam" id="1.10.10.10:FF:000079">
    <property type="entry name" value="GntR family transcriptional regulator"/>
    <property type="match status" value="1"/>
</dbReference>
<dbReference type="Pfam" id="PF07702">
    <property type="entry name" value="UTRA"/>
    <property type="match status" value="1"/>
</dbReference>
<dbReference type="SUPFAM" id="SSF64288">
    <property type="entry name" value="Chorismate lyase-like"/>
    <property type="match status" value="1"/>
</dbReference>
<keyword evidence="3" id="KW-0804">Transcription</keyword>
<sequence length="283" mass="31277">MQYKKRAEAKAPAKTQNGTGVRSLQLSPLNKTSFTPLYIQIQSEIFANIRNGKLKPGDPLPSEEDLCEAFSVSRMTVRQAIRELKDQGYASSQKGRGTFVTEPKVERDAAQLRGFADSMRALGLIPGSRVLRQDVVPATGEFATRLQVAPGTPLVRIERLRTANDHPIGVEESLLLQSEFPGLEKINFSKQSLFEVLSTSFGVRLGSATEVIEALPATIRQAKLLDVPARSSLLVITRNLMSVEGRPIEAARSFYRGDRYRAVLQVRSEADVKNVGAPEAWRR</sequence>
<gene>
    <name evidence="6" type="ORF">C7378_1861</name>
</gene>
<dbReference type="InterPro" id="IPR050679">
    <property type="entry name" value="Bact_HTH_transcr_reg"/>
</dbReference>
<feature type="compositionally biased region" description="Basic and acidic residues" evidence="4">
    <location>
        <begin position="1"/>
        <end position="11"/>
    </location>
</feature>
<evidence type="ECO:0000256" key="3">
    <source>
        <dbReference type="ARBA" id="ARBA00023163"/>
    </source>
</evidence>
<dbReference type="RefSeq" id="WP_131995003.1">
    <property type="nucleotide sequence ID" value="NZ_SMGK01000002.1"/>
</dbReference>
<dbReference type="InterPro" id="IPR036388">
    <property type="entry name" value="WH-like_DNA-bd_sf"/>
</dbReference>
<accession>A0A4R1LCH4</accession>
<dbReference type="Gene3D" id="1.10.10.10">
    <property type="entry name" value="Winged helix-like DNA-binding domain superfamily/Winged helix DNA-binding domain"/>
    <property type="match status" value="1"/>
</dbReference>
<dbReference type="SMART" id="SM00345">
    <property type="entry name" value="HTH_GNTR"/>
    <property type="match status" value="1"/>
</dbReference>
<evidence type="ECO:0000256" key="4">
    <source>
        <dbReference type="SAM" id="MobiDB-lite"/>
    </source>
</evidence>
<feature type="domain" description="HTH gntR-type" evidence="5">
    <location>
        <begin position="35"/>
        <end position="103"/>
    </location>
</feature>
<keyword evidence="7" id="KW-1185">Reference proteome</keyword>
<dbReference type="AlphaFoldDB" id="A0A4R1LCH4"/>
<dbReference type="Proteomes" id="UP000295210">
    <property type="component" value="Unassembled WGS sequence"/>
</dbReference>
<dbReference type="CDD" id="cd07377">
    <property type="entry name" value="WHTH_GntR"/>
    <property type="match status" value="1"/>
</dbReference>
<evidence type="ECO:0000313" key="7">
    <source>
        <dbReference type="Proteomes" id="UP000295210"/>
    </source>
</evidence>
<dbReference type="GO" id="GO:0003677">
    <property type="term" value="F:DNA binding"/>
    <property type="evidence" value="ECO:0007669"/>
    <property type="project" value="UniProtKB-KW"/>
</dbReference>
<dbReference type="InterPro" id="IPR011663">
    <property type="entry name" value="UTRA"/>
</dbReference>
<dbReference type="Pfam" id="PF00392">
    <property type="entry name" value="GntR"/>
    <property type="match status" value="1"/>
</dbReference>
<dbReference type="Gene3D" id="3.40.1410.10">
    <property type="entry name" value="Chorismate lyase-like"/>
    <property type="match status" value="1"/>
</dbReference>
<proteinExistence type="predicted"/>
<dbReference type="InterPro" id="IPR028978">
    <property type="entry name" value="Chorismate_lyase_/UTRA_dom_sf"/>
</dbReference>
<dbReference type="PANTHER" id="PTHR44846">
    <property type="entry name" value="MANNOSYL-D-GLYCERATE TRANSPORT/METABOLISM SYSTEM REPRESSOR MNGR-RELATED"/>
    <property type="match status" value="1"/>
</dbReference>
<dbReference type="SUPFAM" id="SSF46785">
    <property type="entry name" value="Winged helix' DNA-binding domain"/>
    <property type="match status" value="1"/>
</dbReference>
<keyword evidence="2" id="KW-0238">DNA-binding</keyword>
<protein>
    <submittedName>
        <fullName evidence="6">GntR family transcriptional regulator</fullName>
    </submittedName>
</protein>
<dbReference type="SMART" id="SM00866">
    <property type="entry name" value="UTRA"/>
    <property type="match status" value="1"/>
</dbReference>
<evidence type="ECO:0000256" key="2">
    <source>
        <dbReference type="ARBA" id="ARBA00023125"/>
    </source>
</evidence>
<evidence type="ECO:0000313" key="6">
    <source>
        <dbReference type="EMBL" id="TCK74239.1"/>
    </source>
</evidence>
<dbReference type="InterPro" id="IPR000524">
    <property type="entry name" value="Tscrpt_reg_HTH_GntR"/>
</dbReference>